<dbReference type="PANTHER" id="PTHR24320">
    <property type="entry name" value="RETINOL DEHYDROGENASE"/>
    <property type="match status" value="1"/>
</dbReference>
<reference evidence="3" key="1">
    <citation type="submission" date="2022-12" db="EMBL/GenBank/DDBJ databases">
        <title>Reference genome sequencing for broad-spectrum identification of bacterial and archaeal isolates by mass spectrometry.</title>
        <authorList>
            <person name="Sekiguchi Y."/>
            <person name="Tourlousse D.M."/>
        </authorList>
    </citation>
    <scope>NUCLEOTIDE SEQUENCE</scope>
    <source>
        <strain evidence="3">LLR39Z86</strain>
    </source>
</reference>
<evidence type="ECO:0000256" key="2">
    <source>
        <dbReference type="ARBA" id="ARBA00023002"/>
    </source>
</evidence>
<evidence type="ECO:0000313" key="3">
    <source>
        <dbReference type="EMBL" id="GLI44698.1"/>
    </source>
</evidence>
<dbReference type="EMBL" id="BSDT01000001">
    <property type="protein sequence ID" value="GLI44698.1"/>
    <property type="molecule type" value="Genomic_DNA"/>
</dbReference>
<proteinExistence type="inferred from homology"/>
<dbReference type="Proteomes" id="UP001144313">
    <property type="component" value="Unassembled WGS sequence"/>
</dbReference>
<organism evidence="3 4">
    <name type="scientific">Glycomyces algeriensis</name>
    <dbReference type="NCBI Taxonomy" id="256037"/>
    <lineage>
        <taxon>Bacteria</taxon>
        <taxon>Bacillati</taxon>
        <taxon>Actinomycetota</taxon>
        <taxon>Actinomycetes</taxon>
        <taxon>Glycomycetales</taxon>
        <taxon>Glycomycetaceae</taxon>
        <taxon>Glycomyces</taxon>
    </lineage>
</organism>
<protein>
    <submittedName>
        <fullName evidence="3">Oxidoreductase</fullName>
    </submittedName>
</protein>
<dbReference type="SUPFAM" id="SSF51735">
    <property type="entry name" value="NAD(P)-binding Rossmann-fold domains"/>
    <property type="match status" value="1"/>
</dbReference>
<keyword evidence="2" id="KW-0560">Oxidoreductase</keyword>
<dbReference type="GO" id="GO:0016491">
    <property type="term" value="F:oxidoreductase activity"/>
    <property type="evidence" value="ECO:0007669"/>
    <property type="project" value="UniProtKB-KW"/>
</dbReference>
<name>A0A9W6LIK4_9ACTN</name>
<dbReference type="AlphaFoldDB" id="A0A9W6LIK4"/>
<dbReference type="NCBIfam" id="NF004513">
    <property type="entry name" value="PRK05854.1"/>
    <property type="match status" value="1"/>
</dbReference>
<dbReference type="PRINTS" id="PR00081">
    <property type="entry name" value="GDHRDH"/>
</dbReference>
<evidence type="ECO:0000313" key="4">
    <source>
        <dbReference type="Proteomes" id="UP001144313"/>
    </source>
</evidence>
<keyword evidence="4" id="KW-1185">Reference proteome</keyword>
<evidence type="ECO:0000256" key="1">
    <source>
        <dbReference type="ARBA" id="ARBA00006484"/>
    </source>
</evidence>
<gene>
    <name evidence="3" type="ORF">GALLR39Z86_45480</name>
</gene>
<dbReference type="Gene3D" id="3.40.50.720">
    <property type="entry name" value="NAD(P)-binding Rossmann-like Domain"/>
    <property type="match status" value="1"/>
</dbReference>
<accession>A0A9W6LIK4</accession>
<dbReference type="InterPro" id="IPR002347">
    <property type="entry name" value="SDR_fam"/>
</dbReference>
<dbReference type="PANTHER" id="PTHR24320:SF148">
    <property type="entry name" value="NAD(P)-BINDING ROSSMANN-FOLD SUPERFAMILY PROTEIN"/>
    <property type="match status" value="1"/>
</dbReference>
<sequence>MYRVPDQSGKRIVVTGANSGTGKEAAKRLAAAGAEVVMAVRSPERGEAARAEIAAAVPEARLDVRRLDLADLNSVRLFAEDLLADGEPIHTLINNAGIMRPPKRLETADGFELQFGTNFLGPFLLTNLLLHRLVESGGGRIATMTSGVAHNAAIRFTDLQWRASYRPFAAYGQSKLGNMLMGIRLAQIAEARGWPLLSTLAHPGYTRTNLQTAGLNLARSPEAAKPPIRRTLLPSQDVAHGAEPILFAAADPAAAQGAYYGPKRMLTGPTRRIDLPRSARSGPDYAASLWSIAADLTAAPGLDAL</sequence>
<comment type="similarity">
    <text evidence="1">Belongs to the short-chain dehydrogenases/reductases (SDR) family.</text>
</comment>
<dbReference type="RefSeq" id="WP_270117351.1">
    <property type="nucleotide sequence ID" value="NZ_BAAAOL010000001.1"/>
</dbReference>
<comment type="caution">
    <text evidence="3">The sequence shown here is derived from an EMBL/GenBank/DDBJ whole genome shotgun (WGS) entry which is preliminary data.</text>
</comment>
<dbReference type="Pfam" id="PF00106">
    <property type="entry name" value="adh_short"/>
    <property type="match status" value="1"/>
</dbReference>
<dbReference type="InterPro" id="IPR036291">
    <property type="entry name" value="NAD(P)-bd_dom_sf"/>
</dbReference>